<keyword evidence="3" id="KW-1185">Reference proteome</keyword>
<protein>
    <submittedName>
        <fullName evidence="2">Uncharacterized protein</fullName>
    </submittedName>
</protein>
<gene>
    <name evidence="2" type="ORF">F8O03_16035</name>
</gene>
<dbReference type="AlphaFoldDB" id="A0A7J5AYA7"/>
<feature type="compositionally biased region" description="Basic and acidic residues" evidence="1">
    <location>
        <begin position="74"/>
        <end position="89"/>
    </location>
</feature>
<evidence type="ECO:0000313" key="2">
    <source>
        <dbReference type="EMBL" id="KAB1636456.1"/>
    </source>
</evidence>
<sequence>MREPLEAALDELAPGDGDALARVTATRDAARWLEEVGLVEAVERARAGGSTWAQIGAALGVTGTTATTRFGGTPEEREARAQQSRDRAAQRNRVASEAIGATPRDDLPGISVAEAAEKLDVQLGTFRRRVQVARERNSDAFRAAIKLVQLSPKREVMRVVDLEAAARI</sequence>
<feature type="region of interest" description="Disordered" evidence="1">
    <location>
        <begin position="65"/>
        <end position="102"/>
    </location>
</feature>
<evidence type="ECO:0000256" key="1">
    <source>
        <dbReference type="SAM" id="MobiDB-lite"/>
    </source>
</evidence>
<proteinExistence type="predicted"/>
<comment type="caution">
    <text evidence="2">The sequence shown here is derived from an EMBL/GenBank/DDBJ whole genome shotgun (WGS) entry which is preliminary data.</text>
</comment>
<dbReference type="EMBL" id="WBJX01000006">
    <property type="protein sequence ID" value="KAB1636456.1"/>
    <property type="molecule type" value="Genomic_DNA"/>
</dbReference>
<evidence type="ECO:0000313" key="3">
    <source>
        <dbReference type="Proteomes" id="UP000490386"/>
    </source>
</evidence>
<reference evidence="2 3" key="1">
    <citation type="submission" date="2019-09" db="EMBL/GenBank/DDBJ databases">
        <title>Phylogeny of genus Pseudoclavibacter and closely related genus.</title>
        <authorList>
            <person name="Li Y."/>
        </authorList>
    </citation>
    <scope>NUCLEOTIDE SEQUENCE [LARGE SCALE GENOMIC DNA]</scope>
    <source>
        <strain evidence="2 3">THG-MD12</strain>
    </source>
</reference>
<dbReference type="RefSeq" id="WP_151424755.1">
    <property type="nucleotide sequence ID" value="NZ_WBJX01000006.1"/>
</dbReference>
<organism evidence="2 3">
    <name type="scientific">Pseudoclavibacter terrae</name>
    <dbReference type="NCBI Taxonomy" id="1530195"/>
    <lineage>
        <taxon>Bacteria</taxon>
        <taxon>Bacillati</taxon>
        <taxon>Actinomycetota</taxon>
        <taxon>Actinomycetes</taxon>
        <taxon>Micrococcales</taxon>
        <taxon>Microbacteriaceae</taxon>
        <taxon>Pseudoclavibacter</taxon>
    </lineage>
</organism>
<accession>A0A7J5AYA7</accession>
<dbReference type="OrthoDB" id="5118012at2"/>
<dbReference type="Proteomes" id="UP000490386">
    <property type="component" value="Unassembled WGS sequence"/>
</dbReference>
<name>A0A7J5AYA7_9MICO</name>